<gene>
    <name evidence="5" type="ORF">Pa4123_05510</name>
</gene>
<dbReference type="PANTHER" id="PTHR31297:SF13">
    <property type="entry name" value="PUTATIVE-RELATED"/>
    <property type="match status" value="1"/>
</dbReference>
<dbReference type="EMBL" id="BSDI01000002">
    <property type="protein sequence ID" value="GLH95279.1"/>
    <property type="molecule type" value="Genomic_DNA"/>
</dbReference>
<keyword evidence="1 3" id="KW-0378">Hydrolase</keyword>
<evidence type="ECO:0000259" key="4">
    <source>
        <dbReference type="Pfam" id="PF00150"/>
    </source>
</evidence>
<protein>
    <recommendedName>
        <fullName evidence="4">Glycoside hydrolase family 5 domain-containing protein</fullName>
    </recommendedName>
</protein>
<dbReference type="InterPro" id="IPR050386">
    <property type="entry name" value="Glycosyl_hydrolase_5"/>
</dbReference>
<comment type="caution">
    <text evidence="5">The sequence shown here is derived from an EMBL/GenBank/DDBJ whole genome shotgun (WGS) entry which is preliminary data.</text>
</comment>
<keyword evidence="6" id="KW-1185">Reference proteome</keyword>
<evidence type="ECO:0000256" key="3">
    <source>
        <dbReference type="RuleBase" id="RU361153"/>
    </source>
</evidence>
<evidence type="ECO:0000256" key="1">
    <source>
        <dbReference type="ARBA" id="ARBA00022801"/>
    </source>
</evidence>
<reference evidence="5" key="1">
    <citation type="submission" date="2022-12" db="EMBL/GenBank/DDBJ databases">
        <title>New Phytohabitans aurantiacus sp. RD004123 nov., an actinomycete isolated from soil.</title>
        <authorList>
            <person name="Triningsih D.W."/>
            <person name="Harunari E."/>
            <person name="Igarashi Y."/>
        </authorList>
    </citation>
    <scope>NUCLEOTIDE SEQUENCE</scope>
    <source>
        <strain evidence="5">RD004123</strain>
    </source>
</reference>
<dbReference type="InterPro" id="IPR001547">
    <property type="entry name" value="Glyco_hydro_5"/>
</dbReference>
<name>A0ABQ5QNF1_9ACTN</name>
<dbReference type="PANTHER" id="PTHR31297">
    <property type="entry name" value="GLUCAN ENDO-1,6-BETA-GLUCOSIDASE B"/>
    <property type="match status" value="1"/>
</dbReference>
<accession>A0ABQ5QNF1</accession>
<dbReference type="InterPro" id="IPR017853">
    <property type="entry name" value="GH"/>
</dbReference>
<feature type="domain" description="Glycoside hydrolase family 5" evidence="4">
    <location>
        <begin position="70"/>
        <end position="353"/>
    </location>
</feature>
<comment type="similarity">
    <text evidence="3">Belongs to the glycosyl hydrolase 5 (cellulase A) family.</text>
</comment>
<evidence type="ECO:0000313" key="6">
    <source>
        <dbReference type="Proteomes" id="UP001144280"/>
    </source>
</evidence>
<keyword evidence="2 3" id="KW-0326">Glycosidase</keyword>
<sequence length="496" mass="56944">MLRVDGQRFVNGRGAEVRLRGIGLAGWLNMENWITGYPAHEQGQRDAVASVLGPERARFFFDRFLEHFFTDADAAFIASLGLNSVRIPITYRHLESDARPFEIIEDGFRHLDRAIDVLARHGIYSIIDLHTLPGWQNHDWHCDNPTHTAQFWQHRHFQDRTLHLWRIIAQRYQHNDWVAGYNPLNEPSDPTGELVGPFSQELIEVIREVDPSHIIFLDGNRYGNDFDVFDASTPNVVFSAHDYAPPGYMPGGQYPGITHLTHVWTPTDEDTHSYGVLRPTDPRDQYFDRDTVRAMFDKRTDFMRRTGTPVWVGEFNVVFTGDPRVDEMRLRLLGDQFENYESTNSSWAFWPLKDVGLCAPMYVDPESAWMRRLEPVLRRKAKFGADAWGGTHDAIRHVMGPLKELFATEFPLYQPEPFGAEFLINRLVPQILFAEALLPEFGELFRDMDETAIDEMMQSFRFENCRPREPLIELLRKATGGGAAQQIGDGEPAGAP</sequence>
<dbReference type="Pfam" id="PF00150">
    <property type="entry name" value="Cellulase"/>
    <property type="match status" value="1"/>
</dbReference>
<dbReference type="Gene3D" id="3.20.20.80">
    <property type="entry name" value="Glycosidases"/>
    <property type="match status" value="1"/>
</dbReference>
<dbReference type="SUPFAM" id="SSF51445">
    <property type="entry name" value="(Trans)glycosidases"/>
    <property type="match status" value="1"/>
</dbReference>
<evidence type="ECO:0000256" key="2">
    <source>
        <dbReference type="ARBA" id="ARBA00023295"/>
    </source>
</evidence>
<proteinExistence type="inferred from homology"/>
<organism evidence="5 6">
    <name type="scientific">Phytohabitans aurantiacus</name>
    <dbReference type="NCBI Taxonomy" id="3016789"/>
    <lineage>
        <taxon>Bacteria</taxon>
        <taxon>Bacillati</taxon>
        <taxon>Actinomycetota</taxon>
        <taxon>Actinomycetes</taxon>
        <taxon>Micromonosporales</taxon>
        <taxon>Micromonosporaceae</taxon>
    </lineage>
</organism>
<evidence type="ECO:0000313" key="5">
    <source>
        <dbReference type="EMBL" id="GLH95279.1"/>
    </source>
</evidence>
<dbReference type="Proteomes" id="UP001144280">
    <property type="component" value="Unassembled WGS sequence"/>
</dbReference>